<gene>
    <name evidence="1" type="primary">ORF25754</name>
</gene>
<name>A0A0B6YHN7_9EUPU</name>
<organism evidence="1">
    <name type="scientific">Arion vulgaris</name>
    <dbReference type="NCBI Taxonomy" id="1028688"/>
    <lineage>
        <taxon>Eukaryota</taxon>
        <taxon>Metazoa</taxon>
        <taxon>Spiralia</taxon>
        <taxon>Lophotrochozoa</taxon>
        <taxon>Mollusca</taxon>
        <taxon>Gastropoda</taxon>
        <taxon>Heterobranchia</taxon>
        <taxon>Euthyneura</taxon>
        <taxon>Panpulmonata</taxon>
        <taxon>Eupulmonata</taxon>
        <taxon>Stylommatophora</taxon>
        <taxon>Helicina</taxon>
        <taxon>Arionoidea</taxon>
        <taxon>Arionidae</taxon>
        <taxon>Arion</taxon>
    </lineage>
</organism>
<reference evidence="1" key="1">
    <citation type="submission" date="2014-12" db="EMBL/GenBank/DDBJ databases">
        <title>Insight into the proteome of Arion vulgaris.</title>
        <authorList>
            <person name="Aradska J."/>
            <person name="Bulat T."/>
            <person name="Smidak R."/>
            <person name="Sarate P."/>
            <person name="Gangsoo J."/>
            <person name="Sialana F."/>
            <person name="Bilban M."/>
            <person name="Lubec G."/>
        </authorList>
    </citation>
    <scope>NUCLEOTIDE SEQUENCE</scope>
    <source>
        <tissue evidence="1">Skin</tissue>
    </source>
</reference>
<feature type="non-terminal residue" evidence="1">
    <location>
        <position position="83"/>
    </location>
</feature>
<sequence length="83" mass="9502">RYEAFEEVIIDKPKQVPRHMSRMVENVTYQENTSPRAECSRKSYIEVESSLVVTSHKRFEGTSLGPGISCKLTASGMDYRFPD</sequence>
<proteinExistence type="predicted"/>
<dbReference type="AlphaFoldDB" id="A0A0B6YHN7"/>
<accession>A0A0B6YHN7</accession>
<feature type="non-terminal residue" evidence="1">
    <location>
        <position position="1"/>
    </location>
</feature>
<evidence type="ECO:0000313" key="1">
    <source>
        <dbReference type="EMBL" id="CEK55669.1"/>
    </source>
</evidence>
<protein>
    <submittedName>
        <fullName evidence="1">Uncharacterized protein</fullName>
    </submittedName>
</protein>
<dbReference type="EMBL" id="HACG01008804">
    <property type="protein sequence ID" value="CEK55669.1"/>
    <property type="molecule type" value="Transcribed_RNA"/>
</dbReference>